<feature type="transmembrane region" description="Helical" evidence="1">
    <location>
        <begin position="20"/>
        <end position="39"/>
    </location>
</feature>
<dbReference type="KEGG" id="esl:O3K_26132"/>
<evidence type="ECO:0000256" key="1">
    <source>
        <dbReference type="SAM" id="Phobius"/>
    </source>
</evidence>
<proteinExistence type="predicted"/>
<reference evidence="2 3" key="1">
    <citation type="journal article" date="2012" name="PLoS ONE">
        <title>Genomic comparison of Escherichia coli O104:H4 isolates from 2009 and 2011 reveals plasmid, and prophage heterogeneity, including Shiga toxin encoding phage stx2.</title>
        <authorList>
            <consortium name="Threat Characterization Consortium"/>
            <person name="Ahmed S.A."/>
            <person name="Awosika J."/>
            <person name="Baldwin C."/>
            <person name="Bishop-Lilly K.A."/>
            <person name="Biswas B."/>
            <person name="Broomall S."/>
            <person name="Chain P.S."/>
            <person name="Chertkov O."/>
            <person name="Chokoshvili O."/>
            <person name="Coyne S."/>
            <person name="Davenport K."/>
            <person name="Detter J.C."/>
            <person name="Dorman W."/>
            <person name="Erkkila T.H."/>
            <person name="Folster J.P."/>
            <person name="Frey K.G."/>
            <person name="George M."/>
            <person name="Gleasner C."/>
            <person name="Henry M."/>
            <person name="Hill K.K."/>
            <person name="Hubbard K."/>
            <person name="Insalaco J."/>
            <person name="Johnson S."/>
            <person name="Kitzmiller A."/>
            <person name="Krepps M."/>
            <person name="Lo C.C."/>
            <person name="Luu T."/>
            <person name="McNew L.A."/>
            <person name="Minogue T."/>
            <person name="Munk C.A."/>
            <person name="Osborne B."/>
            <person name="Patel M."/>
            <person name="Reitenga K.G."/>
            <person name="Rosenzweig C.N."/>
            <person name="Shea A."/>
            <person name="Shen X."/>
            <person name="Strockbine N."/>
            <person name="Tarr C."/>
            <person name="Teshima H."/>
            <person name="van Gieson E."/>
            <person name="Verratti K."/>
            <person name="Wolcott M."/>
            <person name="Xie G."/>
            <person name="Sozhamannan S."/>
            <person name="Gibbons H.S."/>
        </authorList>
    </citation>
    <scope>NUCLEOTIDE SEQUENCE [LARGE SCALE GENOMIC DNA]</scope>
    <source>
        <strain evidence="2 3">2011C-3493</strain>
        <plasmid evidence="3">Plasmid pAA-EA11</plasmid>
    </source>
</reference>
<accession>A0A0E0YAD7</accession>
<keyword evidence="1" id="KW-1133">Transmembrane helix</keyword>
<dbReference type="HOGENOM" id="CLU_2681869_0_0_6"/>
<keyword evidence="2" id="KW-0614">Plasmid</keyword>
<evidence type="ECO:0000313" key="2">
    <source>
        <dbReference type="EMBL" id="AFS77016.1"/>
    </source>
</evidence>
<evidence type="ECO:0000313" key="3">
    <source>
        <dbReference type="Proteomes" id="UP000006167"/>
    </source>
</evidence>
<name>A0A0E0YAD7_ECO1C</name>
<dbReference type="AlphaFoldDB" id="A0A0E0YAD7"/>
<protein>
    <submittedName>
        <fullName evidence="2">Uncharacterized protein</fullName>
    </submittedName>
</protein>
<organism evidence="2 3">
    <name type="scientific">Escherichia coli O104:H4 (strain 2011C-3493)</name>
    <dbReference type="NCBI Taxonomy" id="1133852"/>
    <lineage>
        <taxon>Bacteria</taxon>
        <taxon>Pseudomonadati</taxon>
        <taxon>Pseudomonadota</taxon>
        <taxon>Gammaproteobacteria</taxon>
        <taxon>Enterobacterales</taxon>
        <taxon>Enterobacteriaceae</taxon>
        <taxon>Escherichia</taxon>
    </lineage>
</organism>
<dbReference type="EMBL" id="CP003291">
    <property type="protein sequence ID" value="AFS77016.1"/>
    <property type="molecule type" value="Genomic_DNA"/>
</dbReference>
<gene>
    <name evidence="2" type="ordered locus">O3K_26132</name>
</gene>
<sequence>MTIMIVKRGLPKNYIPTKKVFYIGLFLFIYVIAMENYCYSKEHLENIILPAFGAIPLVHIPSRENRIYLQLTED</sequence>
<keyword evidence="1" id="KW-0812">Transmembrane</keyword>
<dbReference type="Proteomes" id="UP000006167">
    <property type="component" value="Plasmid pAA-EA11"/>
</dbReference>
<keyword evidence="1" id="KW-0472">Membrane</keyword>
<geneLocation type="plasmid" evidence="2 3">
    <name>pAA-EA11</name>
</geneLocation>